<reference evidence="2 3" key="1">
    <citation type="submission" date="2024-06" db="EMBL/GenBank/DDBJ databases">
        <title>The Natural Products Discovery Center: Release of the First 8490 Sequenced Strains for Exploring Actinobacteria Biosynthetic Diversity.</title>
        <authorList>
            <person name="Kalkreuter E."/>
            <person name="Kautsar S.A."/>
            <person name="Yang D."/>
            <person name="Bader C.D."/>
            <person name="Teijaro C.N."/>
            <person name="Fluegel L."/>
            <person name="Davis C.M."/>
            <person name="Simpson J.R."/>
            <person name="Lauterbach L."/>
            <person name="Steele A.D."/>
            <person name="Gui C."/>
            <person name="Meng S."/>
            <person name="Li G."/>
            <person name="Viehrig K."/>
            <person name="Ye F."/>
            <person name="Su P."/>
            <person name="Kiefer A.F."/>
            <person name="Nichols A."/>
            <person name="Cepeda A.J."/>
            <person name="Yan W."/>
            <person name="Fan B."/>
            <person name="Jiang Y."/>
            <person name="Adhikari A."/>
            <person name="Zheng C.-J."/>
            <person name="Schuster L."/>
            <person name="Cowan T.M."/>
            <person name="Smanski M.J."/>
            <person name="Chevrette M.G."/>
            <person name="De Carvalho L.P.S."/>
            <person name="Shen B."/>
        </authorList>
    </citation>
    <scope>NUCLEOTIDE SEQUENCE [LARGE SCALE GENOMIC DNA]</scope>
    <source>
        <strain evidence="2 3">NPDC006286</strain>
    </source>
</reference>
<dbReference type="Proteomes" id="UP001550348">
    <property type="component" value="Unassembled WGS sequence"/>
</dbReference>
<evidence type="ECO:0000256" key="1">
    <source>
        <dbReference type="SAM" id="MobiDB-lite"/>
    </source>
</evidence>
<keyword evidence="3" id="KW-1185">Reference proteome</keyword>
<name>A0ABV2VRY3_9ACTN</name>
<feature type="region of interest" description="Disordered" evidence="1">
    <location>
        <begin position="99"/>
        <end position="169"/>
    </location>
</feature>
<evidence type="ECO:0000313" key="2">
    <source>
        <dbReference type="EMBL" id="MEU0154767.1"/>
    </source>
</evidence>
<evidence type="ECO:0000313" key="3">
    <source>
        <dbReference type="Proteomes" id="UP001550348"/>
    </source>
</evidence>
<accession>A0ABV2VRY3</accession>
<protein>
    <submittedName>
        <fullName evidence="2">Uncharacterized protein</fullName>
    </submittedName>
</protein>
<sequence>MSDPDVVLQIPHLRVDDICVEAGDLDAHLSLRARLGGLLQVDVGVQARLVTARVDIRGVTTEAMLEVRLDELNGILDRALSTVDGNPQVIGARTADTTVDQAGRTAQQTPCSQGPPPRTLQPADAAGGAAGPGRTAWRRLRKFAGGGRPLRRVAARRRPDSKPEPEREG</sequence>
<gene>
    <name evidence="2" type="ORF">ABZ071_23200</name>
</gene>
<feature type="compositionally biased region" description="Basic and acidic residues" evidence="1">
    <location>
        <begin position="157"/>
        <end position="169"/>
    </location>
</feature>
<organism evidence="2 3">
    <name type="scientific">Micromonospora fulviviridis</name>
    <dbReference type="NCBI Taxonomy" id="47860"/>
    <lineage>
        <taxon>Bacteria</taxon>
        <taxon>Bacillati</taxon>
        <taxon>Actinomycetota</taxon>
        <taxon>Actinomycetes</taxon>
        <taxon>Micromonosporales</taxon>
        <taxon>Micromonosporaceae</taxon>
        <taxon>Micromonospora</taxon>
    </lineage>
</organism>
<dbReference type="EMBL" id="JBEXRX010000080">
    <property type="protein sequence ID" value="MEU0154767.1"/>
    <property type="molecule type" value="Genomic_DNA"/>
</dbReference>
<dbReference type="RefSeq" id="WP_355666443.1">
    <property type="nucleotide sequence ID" value="NZ_JBEXRX010000080.1"/>
</dbReference>
<feature type="compositionally biased region" description="Polar residues" evidence="1">
    <location>
        <begin position="99"/>
        <end position="112"/>
    </location>
</feature>
<proteinExistence type="predicted"/>
<comment type="caution">
    <text evidence="2">The sequence shown here is derived from an EMBL/GenBank/DDBJ whole genome shotgun (WGS) entry which is preliminary data.</text>
</comment>